<dbReference type="PROSITE" id="PS00409">
    <property type="entry name" value="PROKAR_NTER_METHYL"/>
    <property type="match status" value="1"/>
</dbReference>
<evidence type="ECO:0000256" key="8">
    <source>
        <dbReference type="ARBA" id="ARBA00023136"/>
    </source>
</evidence>
<dbReference type="InterPro" id="IPR022346">
    <property type="entry name" value="T2SS_GspH"/>
</dbReference>
<keyword evidence="4" id="KW-0488">Methylation</keyword>
<protein>
    <recommendedName>
        <fullName evidence="2">Type II secretion system protein H</fullName>
    </recommendedName>
    <alternativeName>
        <fullName evidence="10">General secretion pathway protein H</fullName>
    </alternativeName>
</protein>
<evidence type="ECO:0000256" key="9">
    <source>
        <dbReference type="ARBA" id="ARBA00025772"/>
    </source>
</evidence>
<feature type="domain" description="General secretion pathway GspH" evidence="12">
    <location>
        <begin position="74"/>
        <end position="194"/>
    </location>
</feature>
<keyword evidence="8 11" id="KW-0472">Membrane</keyword>
<keyword evidence="5" id="KW-0997">Cell inner membrane</keyword>
<evidence type="ECO:0000313" key="14">
    <source>
        <dbReference type="Proteomes" id="UP000634522"/>
    </source>
</evidence>
<comment type="subcellular location">
    <subcellularLocation>
        <location evidence="1">Cell inner membrane</location>
        <topology evidence="1">Single-pass membrane protein</topology>
    </subcellularLocation>
</comment>
<dbReference type="NCBIfam" id="TIGR02532">
    <property type="entry name" value="IV_pilin_GFxxxE"/>
    <property type="match status" value="1"/>
</dbReference>
<organism evidence="13 14">
    <name type="scientific">Aromatoleum toluolicum</name>
    <dbReference type="NCBI Taxonomy" id="90060"/>
    <lineage>
        <taxon>Bacteria</taxon>
        <taxon>Pseudomonadati</taxon>
        <taxon>Pseudomonadota</taxon>
        <taxon>Betaproteobacteria</taxon>
        <taxon>Rhodocyclales</taxon>
        <taxon>Rhodocyclaceae</taxon>
        <taxon>Aromatoleum</taxon>
    </lineage>
</organism>
<evidence type="ECO:0000259" key="12">
    <source>
        <dbReference type="Pfam" id="PF12019"/>
    </source>
</evidence>
<feature type="transmembrane region" description="Helical" evidence="11">
    <location>
        <begin position="43"/>
        <end position="65"/>
    </location>
</feature>
<evidence type="ECO:0000256" key="11">
    <source>
        <dbReference type="SAM" id="Phobius"/>
    </source>
</evidence>
<evidence type="ECO:0000256" key="3">
    <source>
        <dbReference type="ARBA" id="ARBA00022475"/>
    </source>
</evidence>
<accession>A0ABX1ND92</accession>
<evidence type="ECO:0000256" key="4">
    <source>
        <dbReference type="ARBA" id="ARBA00022481"/>
    </source>
</evidence>
<dbReference type="SUPFAM" id="SSF54523">
    <property type="entry name" value="Pili subunits"/>
    <property type="match status" value="1"/>
</dbReference>
<evidence type="ECO:0000313" key="13">
    <source>
        <dbReference type="EMBL" id="NMF97271.1"/>
    </source>
</evidence>
<gene>
    <name evidence="13" type="ORF">GPA27_07715</name>
</gene>
<name>A0ABX1ND92_9RHOO</name>
<sequence length="204" mass="22319">MERGDEVSRRIGDCPEYETVRRSLHRYSHRHTALSRGFSLVEIMLVIAITAVLAASAAPSLAALARESRLTTSANDLLGTLYFARSEAVKRSRRVSICTTISLSECARSIGWQHGWLVFEDLDDDGERDVIEPILLLSEPRDPSLVIVGSTPVRDYISYVPTGETRAFTGALQMGVLTLCDQGAARQVIISATGRPRISGKLAC</sequence>
<evidence type="ECO:0000256" key="1">
    <source>
        <dbReference type="ARBA" id="ARBA00004377"/>
    </source>
</evidence>
<keyword evidence="7 11" id="KW-1133">Transmembrane helix</keyword>
<dbReference type="RefSeq" id="WP_256222836.1">
    <property type="nucleotide sequence ID" value="NZ_WTVS01000012.1"/>
</dbReference>
<evidence type="ECO:0000256" key="2">
    <source>
        <dbReference type="ARBA" id="ARBA00021549"/>
    </source>
</evidence>
<dbReference type="Pfam" id="PF12019">
    <property type="entry name" value="GspH"/>
    <property type="match status" value="1"/>
</dbReference>
<keyword evidence="3" id="KW-1003">Cell membrane</keyword>
<evidence type="ECO:0000256" key="5">
    <source>
        <dbReference type="ARBA" id="ARBA00022519"/>
    </source>
</evidence>
<evidence type="ECO:0000256" key="10">
    <source>
        <dbReference type="ARBA" id="ARBA00030775"/>
    </source>
</evidence>
<comment type="similarity">
    <text evidence="9">Belongs to the GSP H family.</text>
</comment>
<comment type="caution">
    <text evidence="13">The sequence shown here is derived from an EMBL/GenBank/DDBJ whole genome shotgun (WGS) entry which is preliminary data.</text>
</comment>
<dbReference type="Gene3D" id="3.55.40.10">
    <property type="entry name" value="minor pseudopilin epsh domain"/>
    <property type="match status" value="1"/>
</dbReference>
<evidence type="ECO:0000256" key="7">
    <source>
        <dbReference type="ARBA" id="ARBA00022989"/>
    </source>
</evidence>
<dbReference type="EMBL" id="WTVS01000012">
    <property type="protein sequence ID" value="NMF97271.1"/>
    <property type="molecule type" value="Genomic_DNA"/>
</dbReference>
<keyword evidence="14" id="KW-1185">Reference proteome</keyword>
<keyword evidence="6 11" id="KW-0812">Transmembrane</keyword>
<proteinExistence type="inferred from homology"/>
<reference evidence="13 14" key="1">
    <citation type="submission" date="2019-12" db="EMBL/GenBank/DDBJ databases">
        <title>Comparative genomics gives insights into the taxonomy of the Azoarcus-Aromatoleum group and reveals separate origins of nif in the plant-associated Azoarcus and non-plant-associated Aromatoleum sub-groups.</title>
        <authorList>
            <person name="Lafos M."/>
            <person name="Maluk M."/>
            <person name="Batista M."/>
            <person name="Junghare M."/>
            <person name="Carmona M."/>
            <person name="Faoro H."/>
            <person name="Cruz L.M."/>
            <person name="Battistoni F."/>
            <person name="De Souza E."/>
            <person name="Pedrosa F."/>
            <person name="Chen W.-M."/>
            <person name="Poole P.S."/>
            <person name="Dixon R.A."/>
            <person name="James E.K."/>
        </authorList>
    </citation>
    <scope>NUCLEOTIDE SEQUENCE [LARGE SCALE GENOMIC DNA]</scope>
    <source>
        <strain evidence="13 14">T</strain>
    </source>
</reference>
<dbReference type="InterPro" id="IPR012902">
    <property type="entry name" value="N_methyl_site"/>
</dbReference>
<dbReference type="Proteomes" id="UP000634522">
    <property type="component" value="Unassembled WGS sequence"/>
</dbReference>
<dbReference type="Pfam" id="PF07963">
    <property type="entry name" value="N_methyl"/>
    <property type="match status" value="1"/>
</dbReference>
<evidence type="ECO:0000256" key="6">
    <source>
        <dbReference type="ARBA" id="ARBA00022692"/>
    </source>
</evidence>
<dbReference type="InterPro" id="IPR045584">
    <property type="entry name" value="Pilin-like"/>
</dbReference>